<dbReference type="InterPro" id="IPR005481">
    <property type="entry name" value="BC-like_N"/>
</dbReference>
<comment type="caution">
    <text evidence="7">The sequence shown here is derived from an EMBL/GenBank/DDBJ whole genome shotgun (WGS) entry which is preliminary data.</text>
</comment>
<dbReference type="InterPro" id="IPR050856">
    <property type="entry name" value="Biotin_carboxylase_complex"/>
</dbReference>
<reference evidence="7 8" key="1">
    <citation type="submission" date="2021-07" db="EMBL/GenBank/DDBJ databases">
        <title>Paenibacillus radiodurans sp. nov., isolated from the southeastern edge of Tengger Desert.</title>
        <authorList>
            <person name="Zhang G."/>
        </authorList>
    </citation>
    <scope>NUCLEOTIDE SEQUENCE [LARGE SCALE GENOMIC DNA]</scope>
    <source>
        <strain evidence="7 8">CCM 7311</strain>
    </source>
</reference>
<evidence type="ECO:0000256" key="3">
    <source>
        <dbReference type="ARBA" id="ARBA00022741"/>
    </source>
</evidence>
<dbReference type="SUPFAM" id="SSF52440">
    <property type="entry name" value="PreATP-grasp domain"/>
    <property type="match status" value="1"/>
</dbReference>
<evidence type="ECO:0000256" key="4">
    <source>
        <dbReference type="ARBA" id="ARBA00022840"/>
    </source>
</evidence>
<dbReference type="Proteomes" id="UP001519887">
    <property type="component" value="Unassembled WGS sequence"/>
</dbReference>
<proteinExistence type="predicted"/>
<feature type="non-terminal residue" evidence="7">
    <location>
        <position position="96"/>
    </location>
</feature>
<evidence type="ECO:0000256" key="1">
    <source>
        <dbReference type="ARBA" id="ARBA00013263"/>
    </source>
</evidence>
<evidence type="ECO:0000313" key="7">
    <source>
        <dbReference type="EMBL" id="MBW7461754.1"/>
    </source>
</evidence>
<dbReference type="PANTHER" id="PTHR18866:SF33">
    <property type="entry name" value="METHYLCROTONOYL-COA CARBOXYLASE SUBUNIT ALPHA, MITOCHONDRIAL-RELATED"/>
    <property type="match status" value="1"/>
</dbReference>
<evidence type="ECO:0000313" key="8">
    <source>
        <dbReference type="Proteomes" id="UP001519887"/>
    </source>
</evidence>
<keyword evidence="2" id="KW-0436">Ligase</keyword>
<protein>
    <recommendedName>
        <fullName evidence="1">biotin carboxylase</fullName>
        <ecNumber evidence="1">6.3.4.14</ecNumber>
    </recommendedName>
</protein>
<dbReference type="InterPro" id="IPR016185">
    <property type="entry name" value="PreATP-grasp_dom_sf"/>
</dbReference>
<keyword evidence="3" id="KW-0547">Nucleotide-binding</keyword>
<evidence type="ECO:0000256" key="2">
    <source>
        <dbReference type="ARBA" id="ARBA00022598"/>
    </source>
</evidence>
<keyword evidence="5" id="KW-0092">Biotin</keyword>
<keyword evidence="8" id="KW-1185">Reference proteome</keyword>
<dbReference type="EMBL" id="JAHZIK010003242">
    <property type="protein sequence ID" value="MBW7461754.1"/>
    <property type="molecule type" value="Genomic_DNA"/>
</dbReference>
<sequence length="96" mass="10432">MFKKILIANRGAIAVRIERTLRKMGISSVAVYTQADQDSLHVEFADEAVCIGSGPAKESYLNAELILQTAIETGAEAIHPGYGFLSENAEFARSCR</sequence>
<dbReference type="Gene3D" id="3.40.50.20">
    <property type="match status" value="1"/>
</dbReference>
<accession>A0ABS7CLD5</accession>
<dbReference type="PANTHER" id="PTHR18866">
    <property type="entry name" value="CARBOXYLASE:PYRUVATE/ACETYL-COA/PROPIONYL-COA CARBOXYLASE"/>
    <property type="match status" value="1"/>
</dbReference>
<gene>
    <name evidence="7" type="ORF">K0U00_47655</name>
</gene>
<name>A0ABS7CLD5_9BACL</name>
<dbReference type="Pfam" id="PF00289">
    <property type="entry name" value="Biotin_carb_N"/>
    <property type="match status" value="1"/>
</dbReference>
<dbReference type="InterPro" id="IPR011764">
    <property type="entry name" value="Biotin_carboxylation_dom"/>
</dbReference>
<organism evidence="7 8">
    <name type="scientific">Paenibacillus sepulcri</name>
    <dbReference type="NCBI Taxonomy" id="359917"/>
    <lineage>
        <taxon>Bacteria</taxon>
        <taxon>Bacillati</taxon>
        <taxon>Bacillota</taxon>
        <taxon>Bacilli</taxon>
        <taxon>Bacillales</taxon>
        <taxon>Paenibacillaceae</taxon>
        <taxon>Paenibacillus</taxon>
    </lineage>
</organism>
<evidence type="ECO:0000259" key="6">
    <source>
        <dbReference type="PROSITE" id="PS50979"/>
    </source>
</evidence>
<dbReference type="EC" id="6.3.4.14" evidence="1"/>
<dbReference type="PROSITE" id="PS50979">
    <property type="entry name" value="BC"/>
    <property type="match status" value="1"/>
</dbReference>
<feature type="domain" description="Biotin carboxylation" evidence="6">
    <location>
        <begin position="1"/>
        <end position="96"/>
    </location>
</feature>
<keyword evidence="4" id="KW-0067">ATP-binding</keyword>
<evidence type="ECO:0000256" key="5">
    <source>
        <dbReference type="ARBA" id="ARBA00023267"/>
    </source>
</evidence>